<dbReference type="Pfam" id="PF00009">
    <property type="entry name" value="GTP_EFTU"/>
    <property type="match status" value="1"/>
</dbReference>
<dbReference type="VEuPathDB" id="FungiDB:LCOR_07015.1"/>
<feature type="compositionally biased region" description="Low complexity" evidence="1">
    <location>
        <begin position="528"/>
        <end position="552"/>
    </location>
</feature>
<name>A0A068S1R3_9FUNG</name>
<dbReference type="AlphaFoldDB" id="A0A068S1R3"/>
<dbReference type="GO" id="GO:0003746">
    <property type="term" value="F:translation elongation factor activity"/>
    <property type="evidence" value="ECO:0007669"/>
    <property type="project" value="TreeGrafter"/>
</dbReference>
<dbReference type="PROSITE" id="PS51722">
    <property type="entry name" value="G_TR_2"/>
    <property type="match status" value="1"/>
</dbReference>
<evidence type="ECO:0000313" key="3">
    <source>
        <dbReference type="EMBL" id="CDH55920.1"/>
    </source>
</evidence>
<dbReference type="GO" id="GO:0005525">
    <property type="term" value="F:GTP binding"/>
    <property type="evidence" value="ECO:0007669"/>
    <property type="project" value="InterPro"/>
</dbReference>
<dbReference type="EMBL" id="CBTN010000033">
    <property type="protein sequence ID" value="CDH55920.1"/>
    <property type="molecule type" value="Genomic_DNA"/>
</dbReference>
<evidence type="ECO:0000313" key="4">
    <source>
        <dbReference type="Proteomes" id="UP000027586"/>
    </source>
</evidence>
<keyword evidence="4" id="KW-1185">Reference proteome</keyword>
<dbReference type="STRING" id="1263082.A0A068S1R3"/>
<gene>
    <name evidence="3" type="ORF">LCOR_07015.1</name>
</gene>
<feature type="domain" description="Tr-type G" evidence="2">
    <location>
        <begin position="140"/>
        <end position="369"/>
    </location>
</feature>
<dbReference type="CDD" id="cd03694">
    <property type="entry name" value="GTPBP_II"/>
    <property type="match status" value="1"/>
</dbReference>
<dbReference type="OrthoDB" id="248233at2759"/>
<dbReference type="SUPFAM" id="SSF50447">
    <property type="entry name" value="Translation proteins"/>
    <property type="match status" value="1"/>
</dbReference>
<feature type="region of interest" description="Disordered" evidence="1">
    <location>
        <begin position="518"/>
        <end position="553"/>
    </location>
</feature>
<dbReference type="PANTHER" id="PTHR43721">
    <property type="entry name" value="ELONGATION FACTOR TU-RELATED"/>
    <property type="match status" value="1"/>
</dbReference>
<organism evidence="3 4">
    <name type="scientific">Lichtheimia corymbifera JMRC:FSU:9682</name>
    <dbReference type="NCBI Taxonomy" id="1263082"/>
    <lineage>
        <taxon>Eukaryota</taxon>
        <taxon>Fungi</taxon>
        <taxon>Fungi incertae sedis</taxon>
        <taxon>Mucoromycota</taxon>
        <taxon>Mucoromycotina</taxon>
        <taxon>Mucoromycetes</taxon>
        <taxon>Mucorales</taxon>
        <taxon>Lichtheimiaceae</taxon>
        <taxon>Lichtheimia</taxon>
    </lineage>
</organism>
<dbReference type="InterPro" id="IPR000795">
    <property type="entry name" value="T_Tr_GTP-bd_dom"/>
</dbReference>
<sequence>MQPSNRQHNIVSPWSQVDKLGALPPEVDNEGNIEYKLKLVNPSDERLEHLITQLKWRLAEGDGEAMYEIGVDDDGTCVGLTTKEMEASMTTLRRMADELDADVFIVRQVGMDKLGRLQEHDRTVLEAVIRHRFKEHQQCYTDMRIAILGGHGEGKSTLLGYITHGIQDNGRGRSRLSCARHRHEIESGRTSSISHEIIGYDSDGCLINYANEHINTWEQICEASTKVITFLDLCGHAKYLRTTISGMSGYCPDYAALVISGNLGNISEMTHEHLAIAVMLRVPVFVIVTKVDIATRAQLQNTLNTLVQLLRSPGVDKLPFIVRSENDFGSCTSTWTRRGPEVPIFLVSNVTGTNIDLLQQFFSTLPKPTKQYHKLLEEPVEFQIEKVYTIPDVGLVVGGMLQKGRINIHDKMQSYNLGPDNKGNFIKVQVSSIHRHRMPSHYVHCGQVATLAITSPELDQMRIQRGMVLLGTDTPTSYYEFEVELLVLYHPTGVVAGTCGMLYSGSIRQQARVIAVSPHGANSKSAEDGGTSSSSSSSSDGIESNDSSSSKIRSGKEGRCVLRFMNEPKYLCIDAQILFVDGKAKCLGRVTKLGNDLDNL</sequence>
<dbReference type="Gene3D" id="3.40.50.300">
    <property type="entry name" value="P-loop containing nucleotide triphosphate hydrolases"/>
    <property type="match status" value="1"/>
</dbReference>
<dbReference type="InterPro" id="IPR027417">
    <property type="entry name" value="P-loop_NTPase"/>
</dbReference>
<comment type="caution">
    <text evidence="3">The sequence shown here is derived from an EMBL/GenBank/DDBJ whole genome shotgun (WGS) entry which is preliminary data.</text>
</comment>
<proteinExistence type="predicted"/>
<dbReference type="InterPro" id="IPR050055">
    <property type="entry name" value="EF-Tu_GTPase"/>
</dbReference>
<evidence type="ECO:0000259" key="2">
    <source>
        <dbReference type="PROSITE" id="PS51722"/>
    </source>
</evidence>
<dbReference type="GO" id="GO:0003924">
    <property type="term" value="F:GTPase activity"/>
    <property type="evidence" value="ECO:0007669"/>
    <property type="project" value="InterPro"/>
</dbReference>
<accession>A0A068S1R3</accession>
<dbReference type="InterPro" id="IPR009000">
    <property type="entry name" value="Transl_B-barrel_sf"/>
</dbReference>
<dbReference type="PANTHER" id="PTHR43721:SF9">
    <property type="entry name" value="GTP-BINDING PROTEIN 1"/>
    <property type="match status" value="1"/>
</dbReference>
<dbReference type="Gene3D" id="2.40.30.10">
    <property type="entry name" value="Translation factors"/>
    <property type="match status" value="1"/>
</dbReference>
<dbReference type="SUPFAM" id="SSF52540">
    <property type="entry name" value="P-loop containing nucleoside triphosphate hydrolases"/>
    <property type="match status" value="1"/>
</dbReference>
<dbReference type="Proteomes" id="UP000027586">
    <property type="component" value="Unassembled WGS sequence"/>
</dbReference>
<reference evidence="3" key="1">
    <citation type="submission" date="2013-08" db="EMBL/GenBank/DDBJ databases">
        <title>Gene expansion shapes genome architecture in the human pathogen Lichtheimia corymbifera: an evolutionary genomics analysis in the ancient terrestrial Mucorales (Mucoromycotina).</title>
        <authorList>
            <person name="Schwartze V.U."/>
            <person name="Winter S."/>
            <person name="Shelest E."/>
            <person name="Marcet-Houben M."/>
            <person name="Horn F."/>
            <person name="Wehner S."/>
            <person name="Hoffmann K."/>
            <person name="Riege K."/>
            <person name="Sammeth M."/>
            <person name="Nowrousian M."/>
            <person name="Valiante V."/>
            <person name="Linde J."/>
            <person name="Jacobsen I.D."/>
            <person name="Marz M."/>
            <person name="Brakhage A.A."/>
            <person name="Gabaldon T."/>
            <person name="Bocker S."/>
            <person name="Voigt K."/>
        </authorList>
    </citation>
    <scope>NUCLEOTIDE SEQUENCE [LARGE SCALE GENOMIC DNA]</scope>
    <source>
        <strain evidence="3">FSU 9682</strain>
    </source>
</reference>
<evidence type="ECO:0000256" key="1">
    <source>
        <dbReference type="SAM" id="MobiDB-lite"/>
    </source>
</evidence>
<protein>
    <submittedName>
        <fullName evidence="3">Gtp-binding protein 2</fullName>
    </submittedName>
</protein>